<comment type="caution">
    <text evidence="2">The sequence shown here is derived from an EMBL/GenBank/DDBJ whole genome shotgun (WGS) entry which is preliminary data.</text>
</comment>
<reference evidence="2 3" key="1">
    <citation type="submission" date="2018-06" db="EMBL/GenBank/DDBJ databases">
        <title>Whole genome sequencing of Candida tropicalis (genome annotated by CSBL at Korea University).</title>
        <authorList>
            <person name="Ahn J."/>
        </authorList>
    </citation>
    <scope>NUCLEOTIDE SEQUENCE [LARGE SCALE GENOMIC DNA]</scope>
    <source>
        <strain evidence="2 3">ATCC 20962</strain>
    </source>
</reference>
<feature type="transmembrane region" description="Helical" evidence="1">
    <location>
        <begin position="199"/>
        <end position="224"/>
    </location>
</feature>
<dbReference type="EMBL" id="QLNQ01000027">
    <property type="protein sequence ID" value="RCK58809.1"/>
    <property type="molecule type" value="Genomic_DNA"/>
</dbReference>
<gene>
    <name evidence="2" type="primary">SMA2</name>
    <name evidence="2" type="ORF">Cantr_07035</name>
</gene>
<evidence type="ECO:0000313" key="3">
    <source>
        <dbReference type="Proteomes" id="UP000253472"/>
    </source>
</evidence>
<dbReference type="OrthoDB" id="4073891at2759"/>
<evidence type="ECO:0000313" key="2">
    <source>
        <dbReference type="EMBL" id="RCK58809.1"/>
    </source>
</evidence>
<organism evidence="2 3">
    <name type="scientific">Candida viswanathii</name>
    <dbReference type="NCBI Taxonomy" id="5486"/>
    <lineage>
        <taxon>Eukaryota</taxon>
        <taxon>Fungi</taxon>
        <taxon>Dikarya</taxon>
        <taxon>Ascomycota</taxon>
        <taxon>Saccharomycotina</taxon>
        <taxon>Pichiomycetes</taxon>
        <taxon>Debaryomycetaceae</taxon>
        <taxon>Candida/Lodderomyces clade</taxon>
        <taxon>Candida</taxon>
    </lineage>
</organism>
<dbReference type="AlphaFoldDB" id="A0A367XZJ3"/>
<feature type="transmembrane region" description="Helical" evidence="1">
    <location>
        <begin position="16"/>
        <end position="39"/>
    </location>
</feature>
<evidence type="ECO:0000256" key="1">
    <source>
        <dbReference type="SAM" id="Phobius"/>
    </source>
</evidence>
<proteinExistence type="predicted"/>
<sequence length="236" mass="26795">MKKEDINVTYYKRSTLLIVWSIIELLFLVFLFLTSYLFLFSCSKIIPRGPPSFQLKIQSDSIFAKNTFQLIQQGLKFATYLSNDLNIYINKTIPETYLQRLDSSYDNNLYQFNVFGFCRRNEFANVKNCYNGEGINVVTSFIQDLGMQLGNLTSQSDPKTVSAKLVTLFYDIINHVCSKEKSEVCVLRTYNCVAKAVQYVGILTLVSLGIAILASLVELVCYCIRGVPMNRAALAN</sequence>
<accession>A0A367XZJ3</accession>
<dbReference type="Proteomes" id="UP000253472">
    <property type="component" value="Unassembled WGS sequence"/>
</dbReference>
<protein>
    <submittedName>
        <fullName evidence="2">Spore membrane assembly protein 2</fullName>
    </submittedName>
</protein>
<keyword evidence="1" id="KW-1133">Transmembrane helix</keyword>
<keyword evidence="1" id="KW-0472">Membrane</keyword>
<name>A0A367XZJ3_9ASCO</name>
<keyword evidence="3" id="KW-1185">Reference proteome</keyword>
<keyword evidence="1" id="KW-0812">Transmembrane</keyword>